<accession>A0A1S1M3V3</accession>
<dbReference type="RefSeq" id="WP_070951928.1">
    <property type="nucleotide sequence ID" value="NZ_MLIS01000001.1"/>
</dbReference>
<name>A0A1S1M3V3_MYCCH</name>
<sequence length="319" mass="35035">MSADFRLAITGATGDFGRAILTWALRNEDIAEVTALGRRQTGLKHPKLREMHLDLSGQIVLDPIAGYDALVHLAYCVEEPRDKRTAYQVNVTGTRTLLAQANRVGIGQLILTSSANALGVTACGTGTQLPEQSYPSGDSDPQHYYFFHKALMEHLANWHWANASDGDTRLAVVRPSYVVGEHFANSGLKTLLANLVLYPEPARSFYQFLWDTDLVDAYATILKHGLTGIYNVAPADCTSVTEICSMSRARLISGPLPLLKIGADLMFRLRLAPFSGHWVTLGDPLLDSCLLQSTTDWRPTMTSAEALNRYISVSRSPTK</sequence>
<feature type="domain" description="NAD-dependent epimerase/dehydratase" evidence="1">
    <location>
        <begin position="9"/>
        <end position="233"/>
    </location>
</feature>
<dbReference type="InterPro" id="IPR050177">
    <property type="entry name" value="Lipid_A_modif_metabolic_enz"/>
</dbReference>
<dbReference type="SUPFAM" id="SSF51735">
    <property type="entry name" value="NAD(P)-binding Rossmann-fold domains"/>
    <property type="match status" value="1"/>
</dbReference>
<dbReference type="Proteomes" id="UP000179441">
    <property type="component" value="Unassembled WGS sequence"/>
</dbReference>
<protein>
    <submittedName>
        <fullName evidence="2">NAD-dependent dehydratase</fullName>
    </submittedName>
</protein>
<dbReference type="Gene3D" id="3.40.50.720">
    <property type="entry name" value="NAD(P)-binding Rossmann-like Domain"/>
    <property type="match status" value="1"/>
</dbReference>
<evidence type="ECO:0000259" key="1">
    <source>
        <dbReference type="Pfam" id="PF01370"/>
    </source>
</evidence>
<dbReference type="InterPro" id="IPR001509">
    <property type="entry name" value="Epimerase_deHydtase"/>
</dbReference>
<dbReference type="EMBL" id="MLIS01000001">
    <property type="protein sequence ID" value="OHU79319.1"/>
    <property type="molecule type" value="Genomic_DNA"/>
</dbReference>
<organism evidence="2 3">
    <name type="scientific">Mycobacteroides chelonae</name>
    <name type="common">Mycobacterium chelonae</name>
    <dbReference type="NCBI Taxonomy" id="1774"/>
    <lineage>
        <taxon>Bacteria</taxon>
        <taxon>Bacillati</taxon>
        <taxon>Actinomycetota</taxon>
        <taxon>Actinomycetes</taxon>
        <taxon>Mycobacteriales</taxon>
        <taxon>Mycobacteriaceae</taxon>
        <taxon>Mycobacteroides</taxon>
    </lineage>
</organism>
<keyword evidence="3" id="KW-1185">Reference proteome</keyword>
<dbReference type="Pfam" id="PF01370">
    <property type="entry name" value="Epimerase"/>
    <property type="match status" value="1"/>
</dbReference>
<dbReference type="AlphaFoldDB" id="A0A1S1M3V3"/>
<gene>
    <name evidence="2" type="ORF">BKG84_13910</name>
</gene>
<dbReference type="PANTHER" id="PTHR43245">
    <property type="entry name" value="BIFUNCTIONAL POLYMYXIN RESISTANCE PROTEIN ARNA"/>
    <property type="match status" value="1"/>
</dbReference>
<evidence type="ECO:0000313" key="3">
    <source>
        <dbReference type="Proteomes" id="UP000179441"/>
    </source>
</evidence>
<comment type="caution">
    <text evidence="2">The sequence shown here is derived from an EMBL/GenBank/DDBJ whole genome shotgun (WGS) entry which is preliminary data.</text>
</comment>
<evidence type="ECO:0000313" key="2">
    <source>
        <dbReference type="EMBL" id="OHU79319.1"/>
    </source>
</evidence>
<dbReference type="InterPro" id="IPR036291">
    <property type="entry name" value="NAD(P)-bd_dom_sf"/>
</dbReference>
<proteinExistence type="predicted"/>
<reference evidence="2 3" key="1">
    <citation type="submission" date="2016-10" db="EMBL/GenBank/DDBJ databases">
        <title>Evaluation of Human, Veterinary and Environmental Mycobacterium chelonae Isolates by Core Genome Phylogenomic Analysis, Targeted Gene Comparison, and Anti-microbial Susceptibility Patterns: A Tale of Mistaken Identities.</title>
        <authorList>
            <person name="Fogelson S.B."/>
            <person name="Camus A.C."/>
            <person name="Lorenz W."/>
            <person name="Vasireddy R."/>
            <person name="Vasireddy S."/>
            <person name="Smith T."/>
            <person name="Brown-Elliott B.A."/>
            <person name="Wallace R.J.Jr."/>
            <person name="Hasan N.A."/>
            <person name="Reischl U."/>
            <person name="Sanchez S."/>
        </authorList>
    </citation>
    <scope>NUCLEOTIDE SEQUENCE [LARGE SCALE GENOMIC DNA]</scope>
    <source>
        <strain evidence="2 3">15518</strain>
    </source>
</reference>